<dbReference type="CDD" id="cd01347">
    <property type="entry name" value="ligand_gated_channel"/>
    <property type="match status" value="1"/>
</dbReference>
<evidence type="ECO:0000256" key="2">
    <source>
        <dbReference type="ARBA" id="ARBA00009810"/>
    </source>
</evidence>
<dbReference type="PROSITE" id="PS52016">
    <property type="entry name" value="TONB_DEPENDENT_REC_3"/>
    <property type="match status" value="1"/>
</dbReference>
<evidence type="ECO:0000256" key="9">
    <source>
        <dbReference type="ARBA" id="ARBA00023065"/>
    </source>
</evidence>
<dbReference type="InterPro" id="IPR000531">
    <property type="entry name" value="Beta-barrel_TonB"/>
</dbReference>
<evidence type="ECO:0000256" key="12">
    <source>
        <dbReference type="ARBA" id="ARBA00023170"/>
    </source>
</evidence>
<evidence type="ECO:0000313" key="20">
    <source>
        <dbReference type="EMBL" id="QDV08153.1"/>
    </source>
</evidence>
<evidence type="ECO:0000256" key="8">
    <source>
        <dbReference type="ARBA" id="ARBA00023004"/>
    </source>
</evidence>
<keyword evidence="3 14" id="KW-0813">Transport</keyword>
<evidence type="ECO:0000256" key="14">
    <source>
        <dbReference type="PROSITE-ProRule" id="PRU01360"/>
    </source>
</evidence>
<evidence type="ECO:0000256" key="10">
    <source>
        <dbReference type="ARBA" id="ARBA00023077"/>
    </source>
</evidence>
<reference evidence="20 21" key="1">
    <citation type="submission" date="2019-02" db="EMBL/GenBank/DDBJ databases">
        <title>Deep-cultivation of Planctomycetes and their phenomic and genomic characterization uncovers novel biology.</title>
        <authorList>
            <person name="Wiegand S."/>
            <person name="Jogler M."/>
            <person name="Boedeker C."/>
            <person name="Pinto D."/>
            <person name="Vollmers J."/>
            <person name="Rivas-Marin E."/>
            <person name="Kohn T."/>
            <person name="Peeters S.H."/>
            <person name="Heuer A."/>
            <person name="Rast P."/>
            <person name="Oberbeckmann S."/>
            <person name="Bunk B."/>
            <person name="Jeske O."/>
            <person name="Meyerdierks A."/>
            <person name="Storesund J.E."/>
            <person name="Kallscheuer N."/>
            <person name="Luecker S."/>
            <person name="Lage O.M."/>
            <person name="Pohl T."/>
            <person name="Merkel B.J."/>
            <person name="Hornburger P."/>
            <person name="Mueller R.-W."/>
            <person name="Bruemmer F."/>
            <person name="Labrenz M."/>
            <person name="Spormann A.M."/>
            <person name="Op den Camp H."/>
            <person name="Overmann J."/>
            <person name="Amann R."/>
            <person name="Jetten M.S.M."/>
            <person name="Mascher T."/>
            <person name="Medema M.H."/>
            <person name="Devos D.P."/>
            <person name="Kaster A.-K."/>
            <person name="Ovreas L."/>
            <person name="Rohde M."/>
            <person name="Galperin M.Y."/>
            <person name="Jogler C."/>
        </authorList>
    </citation>
    <scope>NUCLEOTIDE SEQUENCE [LARGE SCALE GENOMIC DNA]</scope>
    <source>
        <strain evidence="20 21">Poly30</strain>
    </source>
</reference>
<evidence type="ECO:0000256" key="4">
    <source>
        <dbReference type="ARBA" id="ARBA00022452"/>
    </source>
</evidence>
<dbReference type="InterPro" id="IPR036942">
    <property type="entry name" value="Beta-barrel_TonB_sf"/>
</dbReference>
<keyword evidence="8" id="KW-0408">Iron</keyword>
<evidence type="ECO:0000256" key="1">
    <source>
        <dbReference type="ARBA" id="ARBA00004571"/>
    </source>
</evidence>
<keyword evidence="12 20" id="KW-0675">Receptor</keyword>
<evidence type="ECO:0000256" key="16">
    <source>
        <dbReference type="SAM" id="MobiDB-lite"/>
    </source>
</evidence>
<feature type="signal peptide" evidence="17">
    <location>
        <begin position="1"/>
        <end position="22"/>
    </location>
</feature>
<feature type="region of interest" description="Disordered" evidence="16">
    <location>
        <begin position="27"/>
        <end position="70"/>
    </location>
</feature>
<keyword evidence="7 17" id="KW-0732">Signal</keyword>
<evidence type="ECO:0000313" key="21">
    <source>
        <dbReference type="Proteomes" id="UP000320390"/>
    </source>
</evidence>
<dbReference type="InterPro" id="IPR010105">
    <property type="entry name" value="TonB_sidphr_rcpt"/>
</dbReference>
<dbReference type="GO" id="GO:0038023">
    <property type="term" value="F:signaling receptor activity"/>
    <property type="evidence" value="ECO:0007669"/>
    <property type="project" value="InterPro"/>
</dbReference>
<evidence type="ECO:0000259" key="18">
    <source>
        <dbReference type="Pfam" id="PF00593"/>
    </source>
</evidence>
<dbReference type="Pfam" id="PF07715">
    <property type="entry name" value="Plug"/>
    <property type="match status" value="1"/>
</dbReference>
<dbReference type="SUPFAM" id="SSF56935">
    <property type="entry name" value="Porins"/>
    <property type="match status" value="1"/>
</dbReference>
<keyword evidence="5" id="KW-0410">Iron transport</keyword>
<keyword evidence="11 14" id="KW-0472">Membrane</keyword>
<evidence type="ECO:0000256" key="17">
    <source>
        <dbReference type="SAM" id="SignalP"/>
    </source>
</evidence>
<comment type="subcellular location">
    <subcellularLocation>
        <location evidence="1 14">Cell outer membrane</location>
        <topology evidence="1 14">Multi-pass membrane protein</topology>
    </subcellularLocation>
</comment>
<dbReference type="RefSeq" id="WP_145200318.1">
    <property type="nucleotide sequence ID" value="NZ_CP036434.1"/>
</dbReference>
<evidence type="ECO:0000256" key="5">
    <source>
        <dbReference type="ARBA" id="ARBA00022496"/>
    </source>
</evidence>
<feature type="domain" description="TonB-dependent receptor plug" evidence="19">
    <location>
        <begin position="75"/>
        <end position="172"/>
    </location>
</feature>
<keyword evidence="10 15" id="KW-0798">TonB box</keyword>
<dbReference type="Proteomes" id="UP000320390">
    <property type="component" value="Chromosome"/>
</dbReference>
<proteinExistence type="inferred from homology"/>
<evidence type="ECO:0000256" key="7">
    <source>
        <dbReference type="ARBA" id="ARBA00022729"/>
    </source>
</evidence>
<gene>
    <name evidence="20" type="primary">fhuA</name>
    <name evidence="20" type="ORF">Poly30_36890</name>
</gene>
<name>A0A518EVN3_9BACT</name>
<evidence type="ECO:0000259" key="19">
    <source>
        <dbReference type="Pfam" id="PF07715"/>
    </source>
</evidence>
<evidence type="ECO:0000256" key="6">
    <source>
        <dbReference type="ARBA" id="ARBA00022692"/>
    </source>
</evidence>
<dbReference type="InterPro" id="IPR037066">
    <property type="entry name" value="Plug_dom_sf"/>
</dbReference>
<accession>A0A518EVN3</accession>
<evidence type="ECO:0000256" key="13">
    <source>
        <dbReference type="ARBA" id="ARBA00023237"/>
    </source>
</evidence>
<dbReference type="GO" id="GO:0009279">
    <property type="term" value="C:cell outer membrane"/>
    <property type="evidence" value="ECO:0007669"/>
    <property type="project" value="UniProtKB-SubCell"/>
</dbReference>
<dbReference type="EMBL" id="CP036434">
    <property type="protein sequence ID" value="QDV08153.1"/>
    <property type="molecule type" value="Genomic_DNA"/>
</dbReference>
<dbReference type="Gene3D" id="2.170.130.10">
    <property type="entry name" value="TonB-dependent receptor, plug domain"/>
    <property type="match status" value="1"/>
</dbReference>
<dbReference type="PANTHER" id="PTHR32552">
    <property type="entry name" value="FERRICHROME IRON RECEPTOR-RELATED"/>
    <property type="match status" value="1"/>
</dbReference>
<organism evidence="20 21">
    <name type="scientific">Saltatorellus ferox</name>
    <dbReference type="NCBI Taxonomy" id="2528018"/>
    <lineage>
        <taxon>Bacteria</taxon>
        <taxon>Pseudomonadati</taxon>
        <taxon>Planctomycetota</taxon>
        <taxon>Planctomycetia</taxon>
        <taxon>Planctomycetia incertae sedis</taxon>
        <taxon>Saltatorellus</taxon>
    </lineage>
</organism>
<dbReference type="OrthoDB" id="427542at2"/>
<evidence type="ECO:0000256" key="15">
    <source>
        <dbReference type="RuleBase" id="RU003357"/>
    </source>
</evidence>
<evidence type="ECO:0000256" key="11">
    <source>
        <dbReference type="ARBA" id="ARBA00023136"/>
    </source>
</evidence>
<dbReference type="InterPro" id="IPR012910">
    <property type="entry name" value="Plug_dom"/>
</dbReference>
<feature type="domain" description="TonB-dependent receptor-like beta-barrel" evidence="18">
    <location>
        <begin position="246"/>
        <end position="680"/>
    </location>
</feature>
<dbReference type="InterPro" id="IPR039426">
    <property type="entry name" value="TonB-dep_rcpt-like"/>
</dbReference>
<protein>
    <submittedName>
        <fullName evidence="20">Ferrichrome-iron receptor</fullName>
    </submittedName>
</protein>
<dbReference type="NCBIfam" id="TIGR01783">
    <property type="entry name" value="TonB-siderophor"/>
    <property type="match status" value="1"/>
</dbReference>
<keyword evidence="21" id="KW-1185">Reference proteome</keyword>
<keyword evidence="6 14" id="KW-0812">Transmembrane</keyword>
<evidence type="ECO:0000256" key="3">
    <source>
        <dbReference type="ARBA" id="ARBA00022448"/>
    </source>
</evidence>
<dbReference type="AlphaFoldDB" id="A0A518EVN3"/>
<dbReference type="GO" id="GO:0015344">
    <property type="term" value="F:siderophore uptake transmembrane transporter activity"/>
    <property type="evidence" value="ECO:0007669"/>
    <property type="project" value="TreeGrafter"/>
</dbReference>
<feature type="chain" id="PRO_5021741266" evidence="17">
    <location>
        <begin position="23"/>
        <end position="711"/>
    </location>
</feature>
<keyword evidence="13 14" id="KW-0998">Cell outer membrane</keyword>
<sequence length="711" mass="78049" precursor="true">MPLPFIVWAVAASLHVPGSAPAALASSLASSPTQQDPSPSGAPAVDLEPTVVRPKERAGYRTDTASAGTRTSVPLRETPLSVQVIPEELVQDQAVWRLKDTYRNVSGVQPSKTEGFALTFENAFVRGFEQRPYLDGGRTWGLGPVDVAGLESLEVLKGPASLLYGALEPGGVINLVPKTPRFSPRHNMSITAGSYDFYRATFDTTGPLGNDENLAYRIAGAVQDSRSFRDTLEDQSLFLAPSFEWRPSEDSRLTAWVWYQNRSKPVDDGVAFSSAGKPIASIDTFLGDPDHNSQSVEDTFLGLKFEHDLHDDLTFRQEIQLHYFDAEMDAVRRFGTTSSSETVTPFYDASTFVSWDGNLRSELLLDADHGSWRHHLLAGVQAFRRDYKFRRRRDTASIGEISILNPNFPTLDYVINNAGDSAQDVRFVGLYLQDQLTTMDDRLHVLAGARFDHFTQNNHPDTQQDNLPSWNLGALFDLTPSVSPYFNVANSFNPTGTNRMTSSGEPLDPENGVQFEVGAKMTFLDGKLGVNAAIYEITKNDVAIADPSDTNFSLNAGELRSRGVELDVTGRVSPGLQIIGSYAYTDTEVVRSDALPEGGRFRGIPLHGGSLWLKYDGFDDGGPFENLGVGAGVFTSSEKAGDNDDTFSLPSYERVDLAAWYDTEIRNGGNARFQLNVMNLFDTEYYESSFNVARVQPGAPLTVMASLALTF</sequence>
<dbReference type="PANTHER" id="PTHR32552:SF68">
    <property type="entry name" value="FERRICHROME OUTER MEMBRANE TRANSPORTER_PHAGE RECEPTOR"/>
    <property type="match status" value="1"/>
</dbReference>
<dbReference type="FunFam" id="2.40.170.20:FF:000005">
    <property type="entry name" value="TonB-dependent siderophore receptor"/>
    <property type="match status" value="1"/>
</dbReference>
<dbReference type="Gene3D" id="2.40.170.20">
    <property type="entry name" value="TonB-dependent receptor, beta-barrel domain"/>
    <property type="match status" value="1"/>
</dbReference>
<keyword evidence="9" id="KW-0406">Ion transport</keyword>
<keyword evidence="4 14" id="KW-1134">Transmembrane beta strand</keyword>
<comment type="similarity">
    <text evidence="2 14 15">Belongs to the TonB-dependent receptor family.</text>
</comment>
<dbReference type="Pfam" id="PF00593">
    <property type="entry name" value="TonB_dep_Rec_b-barrel"/>
    <property type="match status" value="1"/>
</dbReference>
<dbReference type="GO" id="GO:0015891">
    <property type="term" value="P:siderophore transport"/>
    <property type="evidence" value="ECO:0007669"/>
    <property type="project" value="InterPro"/>
</dbReference>